<dbReference type="Gene3D" id="6.10.140.530">
    <property type="match status" value="1"/>
</dbReference>
<dbReference type="AlphaFoldDB" id="B8C8E7"/>
<dbReference type="InParanoid" id="B8C8E7"/>
<sequence>MYKVNKLAEERIELLEDIGFVWKERSNCSATRENCSWEDRYEELKQFQKAHGHCTVPRKGKSAALGRWVKWQRWNRTLLDRGESSVLNMAKIKLLNALGFNWGYQRVPAKKKHIAASENGNPPHLPCVPLELSPPRTSIMVSNDDFNTSPNHALGYSNPFDCTDIRSTTVHQGINMQIGMQESYKRSTSSFDDSTTGYCRRDTGSTNTSSLENFPRYAMRGNDEVYAPSISREHSTFSNGIQTLISTSINKSRDYPLIDQNYKMQVWNQPQHQQQALALLAAASAGSAFQPSTNTCYPHLVYQSKSPPLHNGPNNRHGGRPFSSVSLHGILDDIESQASEAADTWSIIATSFLEPDIASQVEERFKDRADVLALRVVGGRRSPSTSFDTITKGEGRRSRFVLVHPDLGFDISTAEAEYCSVILVENVNVKASNTLPNALAGIGVHLDNVGDIVVVDESTVYLVVDPNVAKQCIRLLSKELVGVGISLSVVDGSEFMPHGEMQEMKLSRVLERQMDRKKYEQGYVQFG</sequence>
<feature type="region of interest" description="Disordered" evidence="1">
    <location>
        <begin position="185"/>
        <end position="212"/>
    </location>
</feature>
<dbReference type="Proteomes" id="UP000001449">
    <property type="component" value="Chromosome 9"/>
</dbReference>
<evidence type="ECO:0000313" key="4">
    <source>
        <dbReference type="Proteomes" id="UP000001449"/>
    </source>
</evidence>
<gene>
    <name evidence="3" type="ORF">THAPSDRAFT_24023</name>
</gene>
<protein>
    <recommendedName>
        <fullName evidence="2">Helicase-associated domain-containing protein</fullName>
    </recommendedName>
</protein>
<evidence type="ECO:0000256" key="1">
    <source>
        <dbReference type="SAM" id="MobiDB-lite"/>
    </source>
</evidence>
<evidence type="ECO:0000259" key="2">
    <source>
        <dbReference type="Pfam" id="PF03457"/>
    </source>
</evidence>
<dbReference type="PANTHER" id="PTHR33418">
    <property type="entry name" value="HELICASE-ASSOCIATED"/>
    <property type="match status" value="1"/>
</dbReference>
<dbReference type="Pfam" id="PF03457">
    <property type="entry name" value="HA"/>
    <property type="match status" value="1"/>
</dbReference>
<organism evidence="3 4">
    <name type="scientific">Thalassiosira pseudonana</name>
    <name type="common">Marine diatom</name>
    <name type="synonym">Cyclotella nana</name>
    <dbReference type="NCBI Taxonomy" id="35128"/>
    <lineage>
        <taxon>Eukaryota</taxon>
        <taxon>Sar</taxon>
        <taxon>Stramenopiles</taxon>
        <taxon>Ochrophyta</taxon>
        <taxon>Bacillariophyta</taxon>
        <taxon>Coscinodiscophyceae</taxon>
        <taxon>Thalassiosirophycidae</taxon>
        <taxon>Thalassiosirales</taxon>
        <taxon>Thalassiosiraceae</taxon>
        <taxon>Thalassiosira</taxon>
    </lineage>
</organism>
<dbReference type="KEGG" id="tps:THAPSDRAFT_24023"/>
<dbReference type="RefSeq" id="XP_002292300.1">
    <property type="nucleotide sequence ID" value="XM_002292264.1"/>
</dbReference>
<dbReference type="PANTHER" id="PTHR33418:SF1">
    <property type="entry name" value="HELICASE-ASSOCIATED DOMAIN-CONTAINING PROTEIN"/>
    <property type="match status" value="1"/>
</dbReference>
<accession>B8C8E7</accession>
<reference evidence="3 4" key="2">
    <citation type="journal article" date="2008" name="Nature">
        <title>The Phaeodactylum genome reveals the evolutionary history of diatom genomes.</title>
        <authorList>
            <person name="Bowler C."/>
            <person name="Allen A.E."/>
            <person name="Badger J.H."/>
            <person name="Grimwood J."/>
            <person name="Jabbari K."/>
            <person name="Kuo A."/>
            <person name="Maheswari U."/>
            <person name="Martens C."/>
            <person name="Maumus F."/>
            <person name="Otillar R.P."/>
            <person name="Rayko E."/>
            <person name="Salamov A."/>
            <person name="Vandepoele K."/>
            <person name="Beszteri B."/>
            <person name="Gruber A."/>
            <person name="Heijde M."/>
            <person name="Katinka M."/>
            <person name="Mock T."/>
            <person name="Valentin K."/>
            <person name="Verret F."/>
            <person name="Berges J.A."/>
            <person name="Brownlee C."/>
            <person name="Cadoret J.P."/>
            <person name="Chiovitti A."/>
            <person name="Choi C.J."/>
            <person name="Coesel S."/>
            <person name="De Martino A."/>
            <person name="Detter J.C."/>
            <person name="Durkin C."/>
            <person name="Falciatore A."/>
            <person name="Fournet J."/>
            <person name="Haruta M."/>
            <person name="Huysman M.J."/>
            <person name="Jenkins B.D."/>
            <person name="Jiroutova K."/>
            <person name="Jorgensen R.E."/>
            <person name="Joubert Y."/>
            <person name="Kaplan A."/>
            <person name="Kroger N."/>
            <person name="Kroth P.G."/>
            <person name="La Roche J."/>
            <person name="Lindquist E."/>
            <person name="Lommer M."/>
            <person name="Martin-Jezequel V."/>
            <person name="Lopez P.J."/>
            <person name="Lucas S."/>
            <person name="Mangogna M."/>
            <person name="McGinnis K."/>
            <person name="Medlin L.K."/>
            <person name="Montsant A."/>
            <person name="Oudot-Le Secq M.P."/>
            <person name="Napoli C."/>
            <person name="Obornik M."/>
            <person name="Parker M.S."/>
            <person name="Petit J.L."/>
            <person name="Porcel B.M."/>
            <person name="Poulsen N."/>
            <person name="Robison M."/>
            <person name="Rychlewski L."/>
            <person name="Rynearson T.A."/>
            <person name="Schmutz J."/>
            <person name="Shapiro H."/>
            <person name="Siaut M."/>
            <person name="Stanley M."/>
            <person name="Sussman M.R."/>
            <person name="Taylor A.R."/>
            <person name="Vardi A."/>
            <person name="von Dassow P."/>
            <person name="Vyverman W."/>
            <person name="Willis A."/>
            <person name="Wyrwicz L.S."/>
            <person name="Rokhsar D.S."/>
            <person name="Weissenbach J."/>
            <person name="Armbrust E.V."/>
            <person name="Green B.R."/>
            <person name="Van de Peer Y."/>
            <person name="Grigoriev I.V."/>
        </authorList>
    </citation>
    <scope>NUCLEOTIDE SEQUENCE [LARGE SCALE GENOMIC DNA]</scope>
    <source>
        <strain evidence="3 4">CCMP1335</strain>
    </source>
</reference>
<proteinExistence type="predicted"/>
<keyword evidence="4" id="KW-1185">Reference proteome</keyword>
<name>B8C8E7_THAPS</name>
<dbReference type="GeneID" id="7448090"/>
<dbReference type="EMBL" id="CM000645">
    <property type="protein sequence ID" value="EED90275.1"/>
    <property type="molecule type" value="Genomic_DNA"/>
</dbReference>
<reference evidence="3 4" key="1">
    <citation type="journal article" date="2004" name="Science">
        <title>The genome of the diatom Thalassiosira pseudonana: ecology, evolution, and metabolism.</title>
        <authorList>
            <person name="Armbrust E.V."/>
            <person name="Berges J.A."/>
            <person name="Bowler C."/>
            <person name="Green B.R."/>
            <person name="Martinez D."/>
            <person name="Putnam N.H."/>
            <person name="Zhou S."/>
            <person name="Allen A.E."/>
            <person name="Apt K.E."/>
            <person name="Bechner M."/>
            <person name="Brzezinski M.A."/>
            <person name="Chaal B.K."/>
            <person name="Chiovitti A."/>
            <person name="Davis A.K."/>
            <person name="Demarest M.S."/>
            <person name="Detter J.C."/>
            <person name="Glavina T."/>
            <person name="Goodstein D."/>
            <person name="Hadi M.Z."/>
            <person name="Hellsten U."/>
            <person name="Hildebrand M."/>
            <person name="Jenkins B.D."/>
            <person name="Jurka J."/>
            <person name="Kapitonov V.V."/>
            <person name="Kroger N."/>
            <person name="Lau W.W."/>
            <person name="Lane T.W."/>
            <person name="Larimer F.W."/>
            <person name="Lippmeier J.C."/>
            <person name="Lucas S."/>
            <person name="Medina M."/>
            <person name="Montsant A."/>
            <person name="Obornik M."/>
            <person name="Parker M.S."/>
            <person name="Palenik B."/>
            <person name="Pazour G.J."/>
            <person name="Richardson P.M."/>
            <person name="Rynearson T.A."/>
            <person name="Saito M.A."/>
            <person name="Schwartz D.C."/>
            <person name="Thamatrakoln K."/>
            <person name="Valentin K."/>
            <person name="Vardi A."/>
            <person name="Wilkerson F.P."/>
            <person name="Rokhsar D.S."/>
        </authorList>
    </citation>
    <scope>NUCLEOTIDE SEQUENCE [LARGE SCALE GENOMIC DNA]</scope>
    <source>
        <strain evidence="3 4">CCMP1335</strain>
    </source>
</reference>
<evidence type="ECO:0000313" key="3">
    <source>
        <dbReference type="EMBL" id="EED90275.1"/>
    </source>
</evidence>
<dbReference type="InterPro" id="IPR005114">
    <property type="entry name" value="Helicase_assoc"/>
</dbReference>
<dbReference type="PaxDb" id="35128-Thaps24023"/>
<feature type="domain" description="Helicase-associated" evidence="2">
    <location>
        <begin position="36"/>
        <end position="100"/>
    </location>
</feature>
<feature type="compositionally biased region" description="Polar residues" evidence="1">
    <location>
        <begin position="185"/>
        <end position="197"/>
    </location>
</feature>
<dbReference type="HOGENOM" id="CLU_517331_0_0_1"/>